<evidence type="ECO:0000313" key="11">
    <source>
        <dbReference type="Proteomes" id="UP000014760"/>
    </source>
</evidence>
<feature type="domain" description="N-sulphoglucosamine sulphohydrolase C-terminal" evidence="8">
    <location>
        <begin position="412"/>
        <end position="515"/>
    </location>
</feature>
<evidence type="ECO:0000256" key="5">
    <source>
        <dbReference type="ARBA" id="ARBA00022801"/>
    </source>
</evidence>
<dbReference type="OrthoDB" id="186522at2759"/>
<feature type="domain" description="Sulfatase N-terminal" evidence="7">
    <location>
        <begin position="3"/>
        <end position="357"/>
    </location>
</feature>
<dbReference type="STRING" id="283909.R7T434"/>
<evidence type="ECO:0000256" key="4">
    <source>
        <dbReference type="ARBA" id="ARBA00022729"/>
    </source>
</evidence>
<evidence type="ECO:0000259" key="7">
    <source>
        <dbReference type="Pfam" id="PF00884"/>
    </source>
</evidence>
<keyword evidence="5" id="KW-0378">Hydrolase</keyword>
<reference evidence="9 11" key="2">
    <citation type="journal article" date="2013" name="Nature">
        <title>Insights into bilaterian evolution from three spiralian genomes.</title>
        <authorList>
            <person name="Simakov O."/>
            <person name="Marletaz F."/>
            <person name="Cho S.J."/>
            <person name="Edsinger-Gonzales E."/>
            <person name="Havlak P."/>
            <person name="Hellsten U."/>
            <person name="Kuo D.H."/>
            <person name="Larsson T."/>
            <person name="Lv J."/>
            <person name="Arendt D."/>
            <person name="Savage R."/>
            <person name="Osoegawa K."/>
            <person name="de Jong P."/>
            <person name="Grimwood J."/>
            <person name="Chapman J.A."/>
            <person name="Shapiro H."/>
            <person name="Aerts A."/>
            <person name="Otillar R.P."/>
            <person name="Terry A.Y."/>
            <person name="Boore J.L."/>
            <person name="Grigoriev I.V."/>
            <person name="Lindberg D.R."/>
            <person name="Seaver E.C."/>
            <person name="Weisblat D.A."/>
            <person name="Putnam N.H."/>
            <person name="Rokhsar D.S."/>
        </authorList>
    </citation>
    <scope>NUCLEOTIDE SEQUENCE</scope>
    <source>
        <strain evidence="9 11">I ESC-2004</strain>
    </source>
</reference>
<dbReference type="Pfam" id="PF00884">
    <property type="entry name" value="Sulfatase"/>
    <property type="match status" value="1"/>
</dbReference>
<evidence type="ECO:0000313" key="10">
    <source>
        <dbReference type="EnsemblMetazoa" id="CapteP73169"/>
    </source>
</evidence>
<comment type="cofactor">
    <cofactor evidence="1">
        <name>Ca(2+)</name>
        <dbReference type="ChEBI" id="CHEBI:29108"/>
    </cofactor>
</comment>
<dbReference type="GO" id="GO:0046872">
    <property type="term" value="F:metal ion binding"/>
    <property type="evidence" value="ECO:0007669"/>
    <property type="project" value="UniProtKB-KW"/>
</dbReference>
<dbReference type="PANTHER" id="PTHR45953:SF1">
    <property type="entry name" value="IDURONATE 2-SULFATASE"/>
    <property type="match status" value="1"/>
</dbReference>
<keyword evidence="6" id="KW-0106">Calcium</keyword>
<reference evidence="10" key="3">
    <citation type="submission" date="2015-06" db="UniProtKB">
        <authorList>
            <consortium name="EnsemblMetazoa"/>
        </authorList>
    </citation>
    <scope>IDENTIFICATION</scope>
</reference>
<dbReference type="EnsemblMetazoa" id="CapteT73169">
    <property type="protein sequence ID" value="CapteP73169"/>
    <property type="gene ID" value="CapteG73169"/>
</dbReference>
<feature type="non-terminal residue" evidence="9">
    <location>
        <position position="1"/>
    </location>
</feature>
<evidence type="ECO:0008006" key="12">
    <source>
        <dbReference type="Google" id="ProtNLM"/>
    </source>
</evidence>
<dbReference type="PANTHER" id="PTHR45953">
    <property type="entry name" value="IDURONATE 2-SULFATASE"/>
    <property type="match status" value="1"/>
</dbReference>
<keyword evidence="4" id="KW-0732">Signal</keyword>
<dbReference type="EMBL" id="AMQN01015865">
    <property type="status" value="NOT_ANNOTATED_CDS"/>
    <property type="molecule type" value="Genomic_DNA"/>
</dbReference>
<proteinExistence type="inferred from homology"/>
<sequence length="522" mass="60448">KRPNVLFIMADDMRPEIKAQVHDKSPWLEPNMHTPHLDKLAGDGVLFRRAYCQFSWCNPSRASLLTSRRPDTTMVHNNSVFFRMRNPDFTTLPQYFVQNGYTTLGMGKIFHLMGLGNDRDEDLSWSERNFRPEDDMLFKEEGSTWQSVGDDQRKGRSLLDEAVTVAAKQTLRRVAKDWKKDNKNFFVAVGMKKPHLNFVFPEEFLQYYPLDGISMPKNPTASPDLPDIAWFTSFEVRGRKEYLGYTRNWTRTEPLLDWIVRDLRRAYYSSISYIDSLIGEILQELEYQGLADDTIVSFIGDHGFHLGEHSIVGKNTVFEVANNSPMIIRIPGVTDGGHVSDKLVEFVDLFPTLAELSNLPNVPYFTDGGHVSDKLVEFVDLFPTLAELSNLPNVPYCPGKRKESMGVSLCTEGTSLVPLFRDMNTTQWKDRVFYQYPHYLGHGSAFCMGYSMRTEQYRYTEWVAYTYHEKKKVDWDNVCDVELYDHHVDPNETKNIAKDPRMENLRKDYRKKLREGWSSALP</sequence>
<dbReference type="InterPro" id="IPR000917">
    <property type="entry name" value="Sulfatase_N"/>
</dbReference>
<comment type="similarity">
    <text evidence="2">Belongs to the sulfatase family.</text>
</comment>
<protein>
    <recommendedName>
        <fullName evidence="12">Sulfatase N-terminal domain-containing protein</fullName>
    </recommendedName>
</protein>
<feature type="non-terminal residue" evidence="9">
    <location>
        <position position="522"/>
    </location>
</feature>
<dbReference type="EMBL" id="KB312299">
    <property type="protein sequence ID" value="ELT87506.1"/>
    <property type="molecule type" value="Genomic_DNA"/>
</dbReference>
<dbReference type="Gene3D" id="3.40.720.10">
    <property type="entry name" value="Alkaline Phosphatase, subunit A"/>
    <property type="match status" value="2"/>
</dbReference>
<dbReference type="InterPro" id="IPR032506">
    <property type="entry name" value="SGSH_C"/>
</dbReference>
<dbReference type="CDD" id="cd16030">
    <property type="entry name" value="iduronate-2-sulfatase"/>
    <property type="match status" value="1"/>
</dbReference>
<name>R7T434_CAPTE</name>
<dbReference type="GO" id="GO:0004423">
    <property type="term" value="F:iduronate-2-sulfatase activity"/>
    <property type="evidence" value="ECO:0007669"/>
    <property type="project" value="InterPro"/>
</dbReference>
<gene>
    <name evidence="9" type="ORF">CAPTEDRAFT_73169</name>
</gene>
<dbReference type="HOGENOM" id="CLU_006332_9_0_1"/>
<evidence type="ECO:0000256" key="3">
    <source>
        <dbReference type="ARBA" id="ARBA00022723"/>
    </source>
</evidence>
<evidence type="ECO:0000256" key="2">
    <source>
        <dbReference type="ARBA" id="ARBA00008779"/>
    </source>
</evidence>
<dbReference type="OMA" id="WITEETI"/>
<dbReference type="Pfam" id="PF16347">
    <property type="entry name" value="SGSH_C"/>
    <property type="match status" value="1"/>
</dbReference>
<dbReference type="InterPro" id="IPR017850">
    <property type="entry name" value="Alkaline_phosphatase_core_sf"/>
</dbReference>
<reference evidence="11" key="1">
    <citation type="submission" date="2012-12" db="EMBL/GenBank/DDBJ databases">
        <authorList>
            <person name="Hellsten U."/>
            <person name="Grimwood J."/>
            <person name="Chapman J.A."/>
            <person name="Shapiro H."/>
            <person name="Aerts A."/>
            <person name="Otillar R.P."/>
            <person name="Terry A.Y."/>
            <person name="Boore J.L."/>
            <person name="Simakov O."/>
            <person name="Marletaz F."/>
            <person name="Cho S.-J."/>
            <person name="Edsinger-Gonzales E."/>
            <person name="Havlak P."/>
            <person name="Kuo D.-H."/>
            <person name="Larsson T."/>
            <person name="Lv J."/>
            <person name="Arendt D."/>
            <person name="Savage R."/>
            <person name="Osoegawa K."/>
            <person name="de Jong P."/>
            <person name="Lindberg D.R."/>
            <person name="Seaver E.C."/>
            <person name="Weisblat D.A."/>
            <person name="Putnam N.H."/>
            <person name="Grigoriev I.V."/>
            <person name="Rokhsar D.S."/>
        </authorList>
    </citation>
    <scope>NUCLEOTIDE SEQUENCE</scope>
    <source>
        <strain evidence="11">I ESC-2004</strain>
    </source>
</reference>
<dbReference type="InterPro" id="IPR035874">
    <property type="entry name" value="IDS"/>
</dbReference>
<dbReference type="Proteomes" id="UP000014760">
    <property type="component" value="Unassembled WGS sequence"/>
</dbReference>
<evidence type="ECO:0000313" key="9">
    <source>
        <dbReference type="EMBL" id="ELT87506.1"/>
    </source>
</evidence>
<dbReference type="SUPFAM" id="SSF53649">
    <property type="entry name" value="Alkaline phosphatase-like"/>
    <property type="match status" value="2"/>
</dbReference>
<evidence type="ECO:0000256" key="6">
    <source>
        <dbReference type="ARBA" id="ARBA00022837"/>
    </source>
</evidence>
<keyword evidence="11" id="KW-1185">Reference proteome</keyword>
<dbReference type="GO" id="GO:0005737">
    <property type="term" value="C:cytoplasm"/>
    <property type="evidence" value="ECO:0007669"/>
    <property type="project" value="TreeGrafter"/>
</dbReference>
<keyword evidence="3" id="KW-0479">Metal-binding</keyword>
<accession>R7T434</accession>
<evidence type="ECO:0000256" key="1">
    <source>
        <dbReference type="ARBA" id="ARBA00001913"/>
    </source>
</evidence>
<evidence type="ECO:0000259" key="8">
    <source>
        <dbReference type="Pfam" id="PF16347"/>
    </source>
</evidence>
<organism evidence="9">
    <name type="scientific">Capitella teleta</name>
    <name type="common">Polychaete worm</name>
    <dbReference type="NCBI Taxonomy" id="283909"/>
    <lineage>
        <taxon>Eukaryota</taxon>
        <taxon>Metazoa</taxon>
        <taxon>Spiralia</taxon>
        <taxon>Lophotrochozoa</taxon>
        <taxon>Annelida</taxon>
        <taxon>Polychaeta</taxon>
        <taxon>Sedentaria</taxon>
        <taxon>Scolecida</taxon>
        <taxon>Capitellidae</taxon>
        <taxon>Capitella</taxon>
    </lineage>
</organism>
<dbReference type="AlphaFoldDB" id="R7T434"/>